<evidence type="ECO:0000313" key="3">
    <source>
        <dbReference type="Proteomes" id="UP000261580"/>
    </source>
</evidence>
<dbReference type="AlphaFoldDB" id="A0A3Q4I1B1"/>
<feature type="region of interest" description="Disordered" evidence="1">
    <location>
        <begin position="91"/>
        <end position="179"/>
    </location>
</feature>
<dbReference type="Proteomes" id="UP000261580">
    <property type="component" value="Unassembled WGS sequence"/>
</dbReference>
<proteinExistence type="predicted"/>
<feature type="compositionally biased region" description="Polar residues" evidence="1">
    <location>
        <begin position="166"/>
        <end position="179"/>
    </location>
</feature>
<evidence type="ECO:0000256" key="1">
    <source>
        <dbReference type="SAM" id="MobiDB-lite"/>
    </source>
</evidence>
<evidence type="ECO:0000313" key="2">
    <source>
        <dbReference type="Ensembl" id="ENSNBRP00000027468.1"/>
    </source>
</evidence>
<dbReference type="Ensembl" id="ENSNBRT00000028185.1">
    <property type="protein sequence ID" value="ENSNBRP00000027468.1"/>
    <property type="gene ID" value="ENSNBRG00000020953.1"/>
</dbReference>
<dbReference type="Gene3D" id="2.60.120.650">
    <property type="entry name" value="Cupin"/>
    <property type="match status" value="1"/>
</dbReference>
<sequence>YAYSRPVILRGLTDNTKFRLLCSKWSLLREYGARRVRLSTANTYSYRKDVPFQEYVDEFLRPQSADALGSTLYFFGDNNFTELLLQVLEQESPSTGTARDTPRSSMEGSGGSSTRPIRSLTSTRTAPPCPGSQKRTPTCWRTRPRWSAPSDPERCCISPTVGGTPLTWTRASSSPPSWA</sequence>
<reference evidence="2" key="2">
    <citation type="submission" date="2025-09" db="UniProtKB">
        <authorList>
            <consortium name="Ensembl"/>
        </authorList>
    </citation>
    <scope>IDENTIFICATION</scope>
</reference>
<organism evidence="2 3">
    <name type="scientific">Neolamprologus brichardi</name>
    <name type="common">Fairy cichlid</name>
    <name type="synonym">Lamprologus brichardi</name>
    <dbReference type="NCBI Taxonomy" id="32507"/>
    <lineage>
        <taxon>Eukaryota</taxon>
        <taxon>Metazoa</taxon>
        <taxon>Chordata</taxon>
        <taxon>Craniata</taxon>
        <taxon>Vertebrata</taxon>
        <taxon>Euteleostomi</taxon>
        <taxon>Actinopterygii</taxon>
        <taxon>Neopterygii</taxon>
        <taxon>Teleostei</taxon>
        <taxon>Neoteleostei</taxon>
        <taxon>Acanthomorphata</taxon>
        <taxon>Ovalentaria</taxon>
        <taxon>Cichlomorphae</taxon>
        <taxon>Cichliformes</taxon>
        <taxon>Cichlidae</taxon>
        <taxon>African cichlids</taxon>
        <taxon>Pseudocrenilabrinae</taxon>
        <taxon>Lamprologini</taxon>
        <taxon>Neolamprologus</taxon>
    </lineage>
</organism>
<feature type="compositionally biased region" description="Polar residues" evidence="1">
    <location>
        <begin position="91"/>
        <end position="125"/>
    </location>
</feature>
<dbReference type="GeneTree" id="ENSGT00390000015438"/>
<protein>
    <submittedName>
        <fullName evidence="2">Jumonji domain containing 8</fullName>
    </submittedName>
</protein>
<dbReference type="STRING" id="32507.ENSNBRP00000027468"/>
<keyword evidence="3" id="KW-1185">Reference proteome</keyword>
<accession>A0A3Q4I1B1</accession>
<reference evidence="2" key="1">
    <citation type="submission" date="2025-08" db="UniProtKB">
        <authorList>
            <consortium name="Ensembl"/>
        </authorList>
    </citation>
    <scope>IDENTIFICATION</scope>
</reference>
<name>A0A3Q4I1B1_NEOBR</name>
<dbReference type="Bgee" id="ENSNBRG00000020953">
    <property type="expression patterns" value="Expressed in brain and 3 other cell types or tissues"/>
</dbReference>